<dbReference type="EMBL" id="JBHTCJ010000012">
    <property type="protein sequence ID" value="MFC7343849.1"/>
    <property type="molecule type" value="Genomic_DNA"/>
</dbReference>
<evidence type="ECO:0008006" key="4">
    <source>
        <dbReference type="Google" id="ProtNLM"/>
    </source>
</evidence>
<feature type="compositionally biased region" description="Low complexity" evidence="1">
    <location>
        <begin position="97"/>
        <end position="108"/>
    </location>
</feature>
<gene>
    <name evidence="2" type="ORF">ACFQRI_20785</name>
</gene>
<dbReference type="NCBIfam" id="TIGR01643">
    <property type="entry name" value="YD_repeat_2x"/>
    <property type="match status" value="1"/>
</dbReference>
<evidence type="ECO:0000313" key="3">
    <source>
        <dbReference type="Proteomes" id="UP001596504"/>
    </source>
</evidence>
<proteinExistence type="predicted"/>
<feature type="region of interest" description="Disordered" evidence="1">
    <location>
        <begin position="1"/>
        <end position="33"/>
    </location>
</feature>
<protein>
    <recommendedName>
        <fullName evidence="4">RHS repeat protein</fullName>
    </recommendedName>
</protein>
<keyword evidence="3" id="KW-1185">Reference proteome</keyword>
<evidence type="ECO:0000256" key="1">
    <source>
        <dbReference type="SAM" id="MobiDB-lite"/>
    </source>
</evidence>
<feature type="compositionally biased region" description="Pro residues" evidence="1">
    <location>
        <begin position="80"/>
        <end position="96"/>
    </location>
</feature>
<dbReference type="Pfam" id="PF05593">
    <property type="entry name" value="RHS_repeat"/>
    <property type="match status" value="1"/>
</dbReference>
<reference evidence="3" key="1">
    <citation type="journal article" date="2019" name="Int. J. Syst. Evol. Microbiol.">
        <title>The Global Catalogue of Microorganisms (GCM) 10K type strain sequencing project: providing services to taxonomists for standard genome sequencing and annotation.</title>
        <authorList>
            <consortium name="The Broad Institute Genomics Platform"/>
            <consortium name="The Broad Institute Genome Sequencing Center for Infectious Disease"/>
            <person name="Wu L."/>
            <person name="Ma J."/>
        </authorList>
    </citation>
    <scope>NUCLEOTIDE SEQUENCE [LARGE SCALE GENOMIC DNA]</scope>
    <source>
        <strain evidence="3">WLHS5</strain>
    </source>
</reference>
<feature type="region of interest" description="Disordered" evidence="1">
    <location>
        <begin position="68"/>
        <end position="156"/>
    </location>
</feature>
<evidence type="ECO:0000313" key="2">
    <source>
        <dbReference type="EMBL" id="MFC7343849.1"/>
    </source>
</evidence>
<dbReference type="Proteomes" id="UP001596504">
    <property type="component" value="Unassembled WGS sequence"/>
</dbReference>
<feature type="compositionally biased region" description="Pro residues" evidence="1">
    <location>
        <begin position="140"/>
        <end position="150"/>
    </location>
</feature>
<dbReference type="Gene3D" id="2.180.10.10">
    <property type="entry name" value="RHS repeat-associated core"/>
    <property type="match status" value="1"/>
</dbReference>
<sequence>MASRTDGKGAVTTFDYNDRGELITTHSPDPRGVERYTYDELSRQVTVTDGNGTTIGYEYDWLDRLVQSPTSPAATATSGRPPPTTATATPPPPTAPPRGSTTPTPRAGRSPHRAPPPATCSRSWGTATTRPATSPGSSSPAPPPATPTTPPTGASP</sequence>
<comment type="caution">
    <text evidence="2">The sequence shown here is derived from an EMBL/GenBank/DDBJ whole genome shotgun (WGS) entry which is preliminary data.</text>
</comment>
<feature type="compositionally biased region" description="Low complexity" evidence="1">
    <location>
        <begin position="125"/>
        <end position="139"/>
    </location>
</feature>
<dbReference type="InterPro" id="IPR006530">
    <property type="entry name" value="YD"/>
</dbReference>
<accession>A0ABW2LRJ4</accession>
<dbReference type="InterPro" id="IPR031325">
    <property type="entry name" value="RHS_repeat"/>
</dbReference>
<name>A0ABW2LRJ4_9PSEU</name>
<feature type="compositionally biased region" description="Low complexity" evidence="1">
    <location>
        <begin position="68"/>
        <end position="79"/>
    </location>
</feature>
<organism evidence="2 3">
    <name type="scientific">Saccharopolyspora griseoalba</name>
    <dbReference type="NCBI Taxonomy" id="1431848"/>
    <lineage>
        <taxon>Bacteria</taxon>
        <taxon>Bacillati</taxon>
        <taxon>Actinomycetota</taxon>
        <taxon>Actinomycetes</taxon>
        <taxon>Pseudonocardiales</taxon>
        <taxon>Pseudonocardiaceae</taxon>
        <taxon>Saccharopolyspora</taxon>
    </lineage>
</organism>